<dbReference type="Pfam" id="PF13692">
    <property type="entry name" value="Glyco_trans_1_4"/>
    <property type="match status" value="1"/>
</dbReference>
<sequence>MRPLLLGYTVPDEVMAEITAIDPNPPVQTHKFAWALARSLRQGFGEVRLLSTLPVQSYPLVRRLLFRRFAFRSQGVDGVAMGFVNLIVLKHLTRLLACLGFTRRIRGEWGTDVLFMHGVHSPFLLYGWLMSRLGVDVVPVLTDPPGVELATDGRLARLLKRIDRRIVPLLLARASALVALSPVWLELFPGVKKVLVFPGILGRDWLYALATVAPAPRVADAPVTVIYAGGVSAAYGMDRLLDAAARLPQVRFLIFGKGDYVPRITAGGPPNVEYGGFVDARALASHLMAADILINPRPSGQEFARYSFPSKLIEYVATGRPVLTTRLVSIPAEIVPCFHYIDDESGEGVARAIETLVALGTEERLARAGAAREIIMRECSEAAIGRKLAALCGAVPPADE</sequence>
<name>D7A829_ANCN5</name>
<keyword evidence="2 3" id="KW-0808">Transferase</keyword>
<evidence type="ECO:0000313" key="3">
    <source>
        <dbReference type="EMBL" id="ADH90487.1"/>
    </source>
</evidence>
<dbReference type="PANTHER" id="PTHR12526:SF510">
    <property type="entry name" value="D-INOSITOL 3-PHOSPHATE GLYCOSYLTRANSFERASE"/>
    <property type="match status" value="1"/>
</dbReference>
<dbReference type="PANTHER" id="PTHR12526">
    <property type="entry name" value="GLYCOSYLTRANSFERASE"/>
    <property type="match status" value="1"/>
</dbReference>
<dbReference type="Proteomes" id="UP000006633">
    <property type="component" value="Chromosome"/>
</dbReference>
<dbReference type="eggNOG" id="COG0438">
    <property type="taxonomic scope" value="Bacteria"/>
</dbReference>
<dbReference type="HOGENOM" id="CLU_055800_0_0_5"/>
<protein>
    <submittedName>
        <fullName evidence="3">Glycosyl transferase group 1</fullName>
    </submittedName>
</protein>
<gene>
    <name evidence="3" type="ordered locus">Snov_3212</name>
</gene>
<evidence type="ECO:0000313" key="4">
    <source>
        <dbReference type="Proteomes" id="UP000006633"/>
    </source>
</evidence>
<dbReference type="SUPFAM" id="SSF53756">
    <property type="entry name" value="UDP-Glycosyltransferase/glycogen phosphorylase"/>
    <property type="match status" value="1"/>
</dbReference>
<dbReference type="Gene3D" id="3.40.50.2000">
    <property type="entry name" value="Glycogen Phosphorylase B"/>
    <property type="match status" value="1"/>
</dbReference>
<organism evidence="3 4">
    <name type="scientific">Ancylobacter novellus (strain ATCC 8093 / DSM 506 / JCM 20403 / CCM 1077 / IAM 12100 / NBRC 12443 / NCIMB 10456)</name>
    <name type="common">Starkeya novella</name>
    <dbReference type="NCBI Taxonomy" id="639283"/>
    <lineage>
        <taxon>Bacteria</taxon>
        <taxon>Pseudomonadati</taxon>
        <taxon>Pseudomonadota</taxon>
        <taxon>Alphaproteobacteria</taxon>
        <taxon>Hyphomicrobiales</taxon>
        <taxon>Xanthobacteraceae</taxon>
        <taxon>Ancylobacter</taxon>
    </lineage>
</organism>
<reference evidence="3 4" key="1">
    <citation type="journal article" date="2012" name="Stand. Genomic Sci.">
        <title>Complete genome sequence of the facultatively chemolithoautotrophic and methylotrophic alpha Proteobacterium Starkeya novella type strain (ATCC 8093(T)).</title>
        <authorList>
            <person name="Kappler U."/>
            <person name="Davenport K."/>
            <person name="Beatson S."/>
            <person name="Lucas S."/>
            <person name="Lapidus A."/>
            <person name="Copeland A."/>
            <person name="Berry K.W."/>
            <person name="Glavina Del Rio T."/>
            <person name="Hammon N."/>
            <person name="Dalin E."/>
            <person name="Tice H."/>
            <person name="Pitluck S."/>
            <person name="Richardson P."/>
            <person name="Bruce D."/>
            <person name="Goodwin L.A."/>
            <person name="Han C."/>
            <person name="Tapia R."/>
            <person name="Detter J.C."/>
            <person name="Chang Y.J."/>
            <person name="Jeffries C.D."/>
            <person name="Land M."/>
            <person name="Hauser L."/>
            <person name="Kyrpides N.C."/>
            <person name="Goker M."/>
            <person name="Ivanova N."/>
            <person name="Klenk H.P."/>
            <person name="Woyke T."/>
        </authorList>
    </citation>
    <scope>NUCLEOTIDE SEQUENCE [LARGE SCALE GENOMIC DNA]</scope>
    <source>
        <strain evidence="4">ATCC 8093 / DSM 506 / JCM 20403 / CCM 1077 / IAM 12100 / NBRC 12443 / NCIMB 10456</strain>
    </source>
</reference>
<dbReference type="GO" id="GO:0016757">
    <property type="term" value="F:glycosyltransferase activity"/>
    <property type="evidence" value="ECO:0007669"/>
    <property type="project" value="UniProtKB-KW"/>
</dbReference>
<accession>D7A829</accession>
<dbReference type="KEGG" id="sno:Snov_3212"/>
<proteinExistence type="predicted"/>
<dbReference type="EMBL" id="CP002026">
    <property type="protein sequence ID" value="ADH90487.1"/>
    <property type="molecule type" value="Genomic_DNA"/>
</dbReference>
<evidence type="ECO:0000256" key="1">
    <source>
        <dbReference type="ARBA" id="ARBA00022676"/>
    </source>
</evidence>
<keyword evidence="4" id="KW-1185">Reference proteome</keyword>
<dbReference type="RefSeq" id="WP_013167988.1">
    <property type="nucleotide sequence ID" value="NC_014217.1"/>
</dbReference>
<keyword evidence="1" id="KW-0328">Glycosyltransferase</keyword>
<dbReference type="CAZy" id="GT4">
    <property type="family name" value="Glycosyltransferase Family 4"/>
</dbReference>
<evidence type="ECO:0000256" key="2">
    <source>
        <dbReference type="ARBA" id="ARBA00022679"/>
    </source>
</evidence>
<dbReference type="STRING" id="639283.Snov_3212"/>
<dbReference type="AlphaFoldDB" id="D7A829"/>